<sequence>MHRERLRRSDLVRPTRSIRWHQQRPPTGVDRIRAFRPVLGPGQFISHLSAAVLWGLPLPRDRPGDDPVHVTSIRPSAQMRREGVVGHRTTEGAAMVLTRWGMRTSAPAAAWVECGALLDLDDLVVLGDAVLSSRACATTVEELAAALAVRGRCPGARRLRAALGLVRRGSGSPQETRARLGIVRAGIAEPELQVEIRDEAGRFVGRADFAYRRERIVIEYEGDHHRTDPAQWESDLRRYRAFVRLGWAVLRWSRSDVTTHRAAALEELAGLLRRRA</sequence>
<evidence type="ECO:0000313" key="3">
    <source>
        <dbReference type="Proteomes" id="UP000078335"/>
    </source>
</evidence>
<dbReference type="RefSeq" id="WP_058730126.1">
    <property type="nucleotide sequence ID" value="NZ_LDRB01000110.1"/>
</dbReference>
<dbReference type="EMBL" id="LDRB01000110">
    <property type="protein sequence ID" value="KTR37576.1"/>
    <property type="molecule type" value="Genomic_DNA"/>
</dbReference>
<proteinExistence type="predicted"/>
<dbReference type="Pfam" id="PF04480">
    <property type="entry name" value="DUF559"/>
    <property type="match status" value="1"/>
</dbReference>
<evidence type="ECO:0000259" key="1">
    <source>
        <dbReference type="Pfam" id="PF04480"/>
    </source>
</evidence>
<feature type="domain" description="DUF559" evidence="1">
    <location>
        <begin position="207"/>
        <end position="268"/>
    </location>
</feature>
<protein>
    <recommendedName>
        <fullName evidence="1">DUF559 domain-containing protein</fullName>
    </recommendedName>
</protein>
<dbReference type="InterPro" id="IPR007569">
    <property type="entry name" value="DUF559"/>
</dbReference>
<dbReference type="Gene3D" id="3.40.960.10">
    <property type="entry name" value="VSR Endonuclease"/>
    <property type="match status" value="1"/>
</dbReference>
<gene>
    <name evidence="2" type="ORF">NS263_15415</name>
</gene>
<evidence type="ECO:0000313" key="2">
    <source>
        <dbReference type="EMBL" id="KTR37576.1"/>
    </source>
</evidence>
<dbReference type="SUPFAM" id="SSF52980">
    <property type="entry name" value="Restriction endonuclease-like"/>
    <property type="match status" value="1"/>
</dbReference>
<dbReference type="InterPro" id="IPR011335">
    <property type="entry name" value="Restrct_endonuc-II-like"/>
</dbReference>
<keyword evidence="3" id="KW-1185">Reference proteome</keyword>
<organism evidence="2 3">
    <name type="scientific">Curtobacterium oceanosedimentum</name>
    <dbReference type="NCBI Taxonomy" id="465820"/>
    <lineage>
        <taxon>Bacteria</taxon>
        <taxon>Bacillati</taxon>
        <taxon>Actinomycetota</taxon>
        <taxon>Actinomycetes</taxon>
        <taxon>Micrococcales</taxon>
        <taxon>Microbacteriaceae</taxon>
        <taxon>Curtobacterium</taxon>
    </lineage>
</organism>
<dbReference type="Proteomes" id="UP000078335">
    <property type="component" value="Unassembled WGS sequence"/>
</dbReference>
<name>A0ABR5S2F3_9MICO</name>
<reference evidence="2 3" key="1">
    <citation type="journal article" date="2016" name="Front. Microbiol.">
        <title>Genomic Resource of Rice Seed Associated Bacteria.</title>
        <authorList>
            <person name="Midha S."/>
            <person name="Bansal K."/>
            <person name="Sharma S."/>
            <person name="Kumar N."/>
            <person name="Patil P.P."/>
            <person name="Chaudhry V."/>
            <person name="Patil P.B."/>
        </authorList>
    </citation>
    <scope>NUCLEOTIDE SEQUENCE [LARGE SCALE GENOMIC DNA]</scope>
    <source>
        <strain evidence="2 3">NS263</strain>
    </source>
</reference>
<comment type="caution">
    <text evidence="2">The sequence shown here is derived from an EMBL/GenBank/DDBJ whole genome shotgun (WGS) entry which is preliminary data.</text>
</comment>
<accession>A0ABR5S2F3</accession>